<evidence type="ECO:0000313" key="1">
    <source>
        <dbReference type="EMBL" id="PRY59360.1"/>
    </source>
</evidence>
<reference evidence="1 2" key="1">
    <citation type="submission" date="2018-03" db="EMBL/GenBank/DDBJ databases">
        <title>Genomic Encyclopedia of Archaeal and Bacterial Type Strains, Phase II (KMG-II): from individual species to whole genera.</title>
        <authorList>
            <person name="Goeker M."/>
        </authorList>
    </citation>
    <scope>NUCLEOTIDE SEQUENCE [LARGE SCALE GENOMIC DNA]</scope>
    <source>
        <strain evidence="1 2">ATCC BAA-1496</strain>
    </source>
</reference>
<sequence>MVDATDLRSRARRWRRSAERTREEVGTLGVVAQLSWRGRTADEFRRVISVRVRELRELGEREDAVADLLDRVADRVEQAA</sequence>
<evidence type="ECO:0000313" key="2">
    <source>
        <dbReference type="Proteomes" id="UP000237822"/>
    </source>
</evidence>
<accession>A0A2T0UN71</accession>
<protein>
    <submittedName>
        <fullName evidence="1">Uncharacterized protein</fullName>
    </submittedName>
</protein>
<proteinExistence type="predicted"/>
<organism evidence="1 2">
    <name type="scientific">Knoellia remsis</name>
    <dbReference type="NCBI Taxonomy" id="407159"/>
    <lineage>
        <taxon>Bacteria</taxon>
        <taxon>Bacillati</taxon>
        <taxon>Actinomycetota</taxon>
        <taxon>Actinomycetes</taxon>
        <taxon>Micrococcales</taxon>
        <taxon>Intrasporangiaceae</taxon>
        <taxon>Knoellia</taxon>
    </lineage>
</organism>
<name>A0A2T0UN71_9MICO</name>
<dbReference type="Proteomes" id="UP000237822">
    <property type="component" value="Unassembled WGS sequence"/>
</dbReference>
<keyword evidence="2" id="KW-1185">Reference proteome</keyword>
<gene>
    <name evidence="1" type="ORF">BCF74_11097</name>
</gene>
<comment type="caution">
    <text evidence="1">The sequence shown here is derived from an EMBL/GenBank/DDBJ whole genome shotgun (WGS) entry which is preliminary data.</text>
</comment>
<dbReference type="AlphaFoldDB" id="A0A2T0UN71"/>
<dbReference type="EMBL" id="PVTI01000010">
    <property type="protein sequence ID" value="PRY59360.1"/>
    <property type="molecule type" value="Genomic_DNA"/>
</dbReference>